<dbReference type="EMBL" id="JAYMYR010000004">
    <property type="protein sequence ID" value="KAK7369727.1"/>
    <property type="molecule type" value="Genomic_DNA"/>
</dbReference>
<protein>
    <submittedName>
        <fullName evidence="1">Uncharacterized protein</fullName>
    </submittedName>
</protein>
<sequence>MPGVELQIIEMMSRIRVLHILSGSVCVPTLPNFQTHELSYSIFTPSLLPLNLHSFGPLSLKVKLNLCTEFYKYTTSLPSLLHCNTFPL</sequence>
<proteinExistence type="predicted"/>
<gene>
    <name evidence="1" type="ORF">VNO80_11770</name>
</gene>
<dbReference type="Proteomes" id="UP001374584">
    <property type="component" value="Unassembled WGS sequence"/>
</dbReference>
<dbReference type="AlphaFoldDB" id="A0AAN9NFS7"/>
<name>A0AAN9NFS7_PHACN</name>
<reference evidence="1 2" key="1">
    <citation type="submission" date="2024-01" db="EMBL/GenBank/DDBJ databases">
        <title>The genomes of 5 underutilized Papilionoideae crops provide insights into root nodulation and disease resistanc.</title>
        <authorList>
            <person name="Jiang F."/>
        </authorList>
    </citation>
    <scope>NUCLEOTIDE SEQUENCE [LARGE SCALE GENOMIC DNA]</scope>
    <source>
        <strain evidence="1">JINMINGXINNONG_FW02</strain>
        <tissue evidence="1">Leaves</tissue>
    </source>
</reference>
<accession>A0AAN9NFS7</accession>
<comment type="caution">
    <text evidence="1">The sequence shown here is derived from an EMBL/GenBank/DDBJ whole genome shotgun (WGS) entry which is preliminary data.</text>
</comment>
<evidence type="ECO:0000313" key="2">
    <source>
        <dbReference type="Proteomes" id="UP001374584"/>
    </source>
</evidence>
<evidence type="ECO:0000313" key="1">
    <source>
        <dbReference type="EMBL" id="KAK7369727.1"/>
    </source>
</evidence>
<keyword evidence="2" id="KW-1185">Reference proteome</keyword>
<organism evidence="1 2">
    <name type="scientific">Phaseolus coccineus</name>
    <name type="common">Scarlet runner bean</name>
    <name type="synonym">Phaseolus multiflorus</name>
    <dbReference type="NCBI Taxonomy" id="3886"/>
    <lineage>
        <taxon>Eukaryota</taxon>
        <taxon>Viridiplantae</taxon>
        <taxon>Streptophyta</taxon>
        <taxon>Embryophyta</taxon>
        <taxon>Tracheophyta</taxon>
        <taxon>Spermatophyta</taxon>
        <taxon>Magnoliopsida</taxon>
        <taxon>eudicotyledons</taxon>
        <taxon>Gunneridae</taxon>
        <taxon>Pentapetalae</taxon>
        <taxon>rosids</taxon>
        <taxon>fabids</taxon>
        <taxon>Fabales</taxon>
        <taxon>Fabaceae</taxon>
        <taxon>Papilionoideae</taxon>
        <taxon>50 kb inversion clade</taxon>
        <taxon>NPAAA clade</taxon>
        <taxon>indigoferoid/millettioid clade</taxon>
        <taxon>Phaseoleae</taxon>
        <taxon>Phaseolus</taxon>
    </lineage>
</organism>